<evidence type="ECO:0000313" key="1">
    <source>
        <dbReference type="EMBL" id="KAA1079169.1"/>
    </source>
</evidence>
<dbReference type="AlphaFoldDB" id="A0A5B0MTE7"/>
<dbReference type="OrthoDB" id="10503632at2759"/>
<protein>
    <submittedName>
        <fullName evidence="1">Uncharacterized protein</fullName>
    </submittedName>
</protein>
<accession>A0A5B0MTE7</accession>
<comment type="caution">
    <text evidence="1">The sequence shown here is derived from an EMBL/GenBank/DDBJ whole genome shotgun (WGS) entry which is preliminary data.</text>
</comment>
<organism evidence="1 2">
    <name type="scientific">Puccinia graminis f. sp. tritici</name>
    <dbReference type="NCBI Taxonomy" id="56615"/>
    <lineage>
        <taxon>Eukaryota</taxon>
        <taxon>Fungi</taxon>
        <taxon>Dikarya</taxon>
        <taxon>Basidiomycota</taxon>
        <taxon>Pucciniomycotina</taxon>
        <taxon>Pucciniomycetes</taxon>
        <taxon>Pucciniales</taxon>
        <taxon>Pucciniaceae</taxon>
        <taxon>Puccinia</taxon>
    </lineage>
</organism>
<sequence>MPNVCRMKDPDDVFLVSGLERRYVDRRILSDLHNSDSVNALKLERPKITSIAAFRIYVGLKGSIGFGTYTISILPSRRSRFSFVCRAGLQASSHLAIAVHVQVFLGEAYED</sequence>
<evidence type="ECO:0000313" key="2">
    <source>
        <dbReference type="Proteomes" id="UP000324748"/>
    </source>
</evidence>
<proteinExistence type="predicted"/>
<gene>
    <name evidence="1" type="ORF">PGT21_002366</name>
</gene>
<dbReference type="EMBL" id="VSWC01000132">
    <property type="protein sequence ID" value="KAA1079169.1"/>
    <property type="molecule type" value="Genomic_DNA"/>
</dbReference>
<reference evidence="1 2" key="1">
    <citation type="submission" date="2019-05" db="EMBL/GenBank/DDBJ databases">
        <title>Emergence of the Ug99 lineage of the wheat stem rust pathogen through somatic hybridization.</title>
        <authorList>
            <person name="Li F."/>
            <person name="Upadhyaya N.M."/>
            <person name="Sperschneider J."/>
            <person name="Matny O."/>
            <person name="Nguyen-Phuc H."/>
            <person name="Mago R."/>
            <person name="Raley C."/>
            <person name="Miller M.E."/>
            <person name="Silverstein K.A.T."/>
            <person name="Henningsen E."/>
            <person name="Hirsch C.D."/>
            <person name="Visser B."/>
            <person name="Pretorius Z.A."/>
            <person name="Steffenson B.J."/>
            <person name="Schwessinger B."/>
            <person name="Dodds P.N."/>
            <person name="Figueroa M."/>
        </authorList>
    </citation>
    <scope>NUCLEOTIDE SEQUENCE [LARGE SCALE GENOMIC DNA]</scope>
    <source>
        <strain evidence="1">21-0</strain>
    </source>
</reference>
<dbReference type="Proteomes" id="UP000324748">
    <property type="component" value="Unassembled WGS sequence"/>
</dbReference>
<keyword evidence="2" id="KW-1185">Reference proteome</keyword>
<name>A0A5B0MTE7_PUCGR</name>